<evidence type="ECO:0000313" key="1">
    <source>
        <dbReference type="EMBL" id="UJG42082.1"/>
    </source>
</evidence>
<proteinExistence type="predicted"/>
<dbReference type="Proteomes" id="UP001201020">
    <property type="component" value="Chromosome"/>
</dbReference>
<reference evidence="1" key="1">
    <citation type="journal article" date="2022" name="Nat. Microbiol.">
        <title>Unique mobile elements and scalable gene flow at the prokaryote-eukaryote boundary revealed by circularized Asgard archaea genomes.</title>
        <authorList>
            <person name="Wu F."/>
            <person name="Speth D.R."/>
            <person name="Philosof A."/>
            <person name="Cremiere A."/>
            <person name="Narayanan A."/>
            <person name="Barco R.A."/>
            <person name="Connon S.A."/>
            <person name="Amend J.P."/>
            <person name="Antoshechkin I.A."/>
            <person name="Orphan V.J."/>
        </authorList>
    </citation>
    <scope>NUCLEOTIDE SEQUENCE</scope>
    <source>
        <strain evidence="1">PM71</strain>
    </source>
</reference>
<sequence length="312" mass="36790">MVQVVNLSETELEEVNQLLYSVETIVNEQRHWEIETIIQSEDLAAQGVIQAFFSMIINNFENSLARFRIYPRFIKKMSNGEIRIHSSTRISPTENEDITWILNNPTKEFQKLVITGLNNTTVAVYEEPKQERIEIPKLNENWIRLMEAKMRVQMINKIYTYLTSNLGKNKAKQFFDDKEFFQEELDELFGFLEGIFKVVAYISIIGANVYGLKGVIFKKEDMYEIIFDNYKDVEALHSLANPEKIDEKEFLNLLSYQWRKRLEGINVSIKLIVDETKNRLIYQVKEKKTKSKKQKQTEMKSKYVVGERTLKK</sequence>
<dbReference type="EMBL" id="CP084166">
    <property type="protein sequence ID" value="UJG42082.1"/>
    <property type="molecule type" value="Genomic_DNA"/>
</dbReference>
<gene>
    <name evidence="1" type="ORF">K9W45_06370</name>
</gene>
<name>A0A9Y1BND9_9ARCH</name>
<protein>
    <submittedName>
        <fullName evidence="1">Uncharacterized protein</fullName>
    </submittedName>
</protein>
<dbReference type="AlphaFoldDB" id="A0A9Y1BND9"/>
<organism evidence="1">
    <name type="scientific">Candidatus Heimdallarchaeum aukensis</name>
    <dbReference type="NCBI Taxonomy" id="2876573"/>
    <lineage>
        <taxon>Archaea</taxon>
        <taxon>Promethearchaeati</taxon>
        <taxon>Candidatus Heimdallarchaeota</taxon>
        <taxon>Candidatus Heimdallarchaeia (ex Rinke et al. 2021) (nom. nud.)</taxon>
        <taxon>Candidatus Heimdallarchaeales</taxon>
        <taxon>Candidatus Heimdallarchaeaceae</taxon>
        <taxon>Candidatus Heimdallarchaeum</taxon>
    </lineage>
</organism>
<accession>A0A9Y1BND9</accession>